<dbReference type="CDD" id="cd03450">
    <property type="entry name" value="NodN"/>
    <property type="match status" value="1"/>
</dbReference>
<comment type="caution">
    <text evidence="2">The sequence shown here is derived from an EMBL/GenBank/DDBJ whole genome shotgun (WGS) entry which is preliminary data.</text>
</comment>
<dbReference type="InterPro" id="IPR029069">
    <property type="entry name" value="HotDog_dom_sf"/>
</dbReference>
<evidence type="ECO:0000313" key="2">
    <source>
        <dbReference type="EMBL" id="TCN64565.1"/>
    </source>
</evidence>
<dbReference type="InterPro" id="IPR039375">
    <property type="entry name" value="NodN-like"/>
</dbReference>
<keyword evidence="3" id="KW-1185">Reference proteome</keyword>
<dbReference type="PANTHER" id="PTHR42993">
    <property type="entry name" value="MAOC-LIKE DEHYDRATASE DOMAIN-CONTAINING PROTEIN"/>
    <property type="match status" value="1"/>
</dbReference>
<reference evidence="2 3" key="1">
    <citation type="submission" date="2019-03" db="EMBL/GenBank/DDBJ databases">
        <title>Genomic Encyclopedia of Archaeal and Bacterial Type Strains, Phase II (KMG-II): from individual species to whole genera.</title>
        <authorList>
            <person name="Goeker M."/>
        </authorList>
    </citation>
    <scope>NUCLEOTIDE SEQUENCE [LARGE SCALE GENOMIC DNA]</scope>
    <source>
        <strain evidence="2 3">RL-C</strain>
    </source>
</reference>
<dbReference type="Pfam" id="PF01575">
    <property type="entry name" value="MaoC_dehydratas"/>
    <property type="match status" value="1"/>
</dbReference>
<protein>
    <submittedName>
        <fullName evidence="2">Acyl dehydratase</fullName>
    </submittedName>
</protein>
<dbReference type="SUPFAM" id="SSF54637">
    <property type="entry name" value="Thioesterase/thiol ester dehydrase-isomerase"/>
    <property type="match status" value="1"/>
</dbReference>
<dbReference type="InterPro" id="IPR002539">
    <property type="entry name" value="MaoC-like_dom"/>
</dbReference>
<evidence type="ECO:0000313" key="3">
    <source>
        <dbReference type="Proteomes" id="UP000294830"/>
    </source>
</evidence>
<feature type="domain" description="MaoC-like" evidence="1">
    <location>
        <begin position="15"/>
        <end position="131"/>
    </location>
</feature>
<dbReference type="PANTHER" id="PTHR42993:SF1">
    <property type="entry name" value="MAOC-LIKE DEHYDRATASE DOMAIN-CONTAINING PROTEIN"/>
    <property type="match status" value="1"/>
</dbReference>
<dbReference type="Gene3D" id="3.10.129.10">
    <property type="entry name" value="Hotdog Thioesterase"/>
    <property type="match status" value="1"/>
</dbReference>
<proteinExistence type="predicted"/>
<dbReference type="EMBL" id="SLWB01000013">
    <property type="protein sequence ID" value="TCN64565.1"/>
    <property type="molecule type" value="Genomic_DNA"/>
</dbReference>
<gene>
    <name evidence="2" type="ORF">CLV25_11393</name>
</gene>
<dbReference type="RefSeq" id="WP_131839985.1">
    <property type="nucleotide sequence ID" value="NZ_SLWB01000013.1"/>
</dbReference>
<dbReference type="AlphaFoldDB" id="A0A4R2E9S5"/>
<accession>A0A4R2E9S5</accession>
<evidence type="ECO:0000259" key="1">
    <source>
        <dbReference type="Pfam" id="PF01575"/>
    </source>
</evidence>
<organism evidence="2 3">
    <name type="scientific">Acetobacteroides hydrogenigenes</name>
    <dbReference type="NCBI Taxonomy" id="979970"/>
    <lineage>
        <taxon>Bacteria</taxon>
        <taxon>Pseudomonadati</taxon>
        <taxon>Bacteroidota</taxon>
        <taxon>Bacteroidia</taxon>
        <taxon>Bacteroidales</taxon>
        <taxon>Rikenellaceae</taxon>
        <taxon>Acetobacteroides</taxon>
    </lineage>
</organism>
<sequence length="155" mass="17559">MGKVVIKSFDELEKLVGHDLGISEWHQFTQEQINLFADATIDHQWIHVDAEKAKTESPFGNTIAHGYLTLSILPHLWDQIVDVQNLKMQVNYGIEKLKFNQPVLVNSRVRLCAKVISAVNLRGVTKATIGVKLEIEGNKKSAYDAEVIFLYHFNS</sequence>
<dbReference type="Proteomes" id="UP000294830">
    <property type="component" value="Unassembled WGS sequence"/>
</dbReference>
<dbReference type="OrthoDB" id="9801735at2"/>
<name>A0A4R2E9S5_9BACT</name>